<evidence type="ECO:0000259" key="2">
    <source>
        <dbReference type="PROSITE" id="PS51186"/>
    </source>
</evidence>
<reference evidence="3 4" key="1">
    <citation type="submission" date="2018-10" db="EMBL/GenBank/DDBJ databases">
        <title>Phylogenomics of Brevibacillus.</title>
        <authorList>
            <person name="Dunlap C."/>
        </authorList>
    </citation>
    <scope>NUCLEOTIDE SEQUENCE [LARGE SCALE GENOMIC DNA]</scope>
    <source>
        <strain evidence="3 4">NRRL NRS 1219</strain>
    </source>
</reference>
<dbReference type="CDD" id="cd04301">
    <property type="entry name" value="NAT_SF"/>
    <property type="match status" value="1"/>
</dbReference>
<dbReference type="Proteomes" id="UP000276178">
    <property type="component" value="Unassembled WGS sequence"/>
</dbReference>
<sequence length="183" mass="20596">MRSNDCGRRRNVRVRLLTIRNEKGDGNHEYAHRKRQRRTDFDFAHARRVSGGGSAIERPFGDGGGCRDTTGRGERTSGHLLEGRSSGRDGAVFSGKLTRFTFFRLSVDPSRQGRGIGRSIIRWLEAWAAQNGKAALTCRVRMEMEANMRLYRSEGFVVTQEEIVQREGTTGIPTAHMRKTIGN</sequence>
<dbReference type="SUPFAM" id="SSF55729">
    <property type="entry name" value="Acyl-CoA N-acyltransferases (Nat)"/>
    <property type="match status" value="1"/>
</dbReference>
<protein>
    <submittedName>
        <fullName evidence="3">GNAT family N-acetyltransferase</fullName>
    </submittedName>
</protein>
<dbReference type="Gene3D" id="3.40.630.30">
    <property type="match status" value="1"/>
</dbReference>
<dbReference type="AlphaFoldDB" id="A0A3M8B751"/>
<keyword evidence="3" id="KW-0808">Transferase</keyword>
<comment type="caution">
    <text evidence="3">The sequence shown here is derived from an EMBL/GenBank/DDBJ whole genome shotgun (WGS) entry which is preliminary data.</text>
</comment>
<organism evidence="3 4">
    <name type="scientific">Brevibacillus agri</name>
    <dbReference type="NCBI Taxonomy" id="51101"/>
    <lineage>
        <taxon>Bacteria</taxon>
        <taxon>Bacillati</taxon>
        <taxon>Bacillota</taxon>
        <taxon>Bacilli</taxon>
        <taxon>Bacillales</taxon>
        <taxon>Paenibacillaceae</taxon>
        <taxon>Brevibacillus</taxon>
    </lineage>
</organism>
<accession>A0A3M8B751</accession>
<dbReference type="InterPro" id="IPR000182">
    <property type="entry name" value="GNAT_dom"/>
</dbReference>
<feature type="domain" description="N-acetyltransferase" evidence="2">
    <location>
        <begin position="104"/>
        <end position="182"/>
    </location>
</feature>
<evidence type="ECO:0000313" key="3">
    <source>
        <dbReference type="EMBL" id="RNB58807.1"/>
    </source>
</evidence>
<evidence type="ECO:0000256" key="1">
    <source>
        <dbReference type="SAM" id="MobiDB-lite"/>
    </source>
</evidence>
<proteinExistence type="predicted"/>
<evidence type="ECO:0000313" key="4">
    <source>
        <dbReference type="Proteomes" id="UP000276178"/>
    </source>
</evidence>
<dbReference type="GO" id="GO:0016747">
    <property type="term" value="F:acyltransferase activity, transferring groups other than amino-acyl groups"/>
    <property type="evidence" value="ECO:0007669"/>
    <property type="project" value="InterPro"/>
</dbReference>
<dbReference type="InterPro" id="IPR016181">
    <property type="entry name" value="Acyl_CoA_acyltransferase"/>
</dbReference>
<dbReference type="EMBL" id="RHHN01000017">
    <property type="protein sequence ID" value="RNB58807.1"/>
    <property type="molecule type" value="Genomic_DNA"/>
</dbReference>
<feature type="compositionally biased region" description="Basic and acidic residues" evidence="1">
    <location>
        <begin position="69"/>
        <end position="84"/>
    </location>
</feature>
<dbReference type="PROSITE" id="PS51186">
    <property type="entry name" value="GNAT"/>
    <property type="match status" value="1"/>
</dbReference>
<name>A0A3M8B751_9BACL</name>
<dbReference type="Pfam" id="PF13508">
    <property type="entry name" value="Acetyltransf_7"/>
    <property type="match status" value="1"/>
</dbReference>
<gene>
    <name evidence="3" type="ORF">EB820_05365</name>
</gene>
<feature type="region of interest" description="Disordered" evidence="1">
    <location>
        <begin position="53"/>
        <end position="84"/>
    </location>
</feature>
<dbReference type="OrthoDB" id="9789605at2"/>